<dbReference type="STRING" id="4540.A0A3L6Q8D3"/>
<dbReference type="InterPro" id="IPR001878">
    <property type="entry name" value="Znf_CCHC"/>
</dbReference>
<feature type="compositionally biased region" description="Basic and acidic residues" evidence="2">
    <location>
        <begin position="327"/>
        <end position="336"/>
    </location>
</feature>
<protein>
    <recommendedName>
        <fullName evidence="3">CCHC-type domain-containing protein</fullName>
    </recommendedName>
</protein>
<evidence type="ECO:0000313" key="5">
    <source>
        <dbReference type="Proteomes" id="UP000275267"/>
    </source>
</evidence>
<comment type="caution">
    <text evidence="4">The sequence shown here is derived from an EMBL/GenBank/DDBJ whole genome shotgun (WGS) entry which is preliminary data.</text>
</comment>
<keyword evidence="1" id="KW-0862">Zinc</keyword>
<feature type="domain" description="CCHC-type" evidence="3">
    <location>
        <begin position="62"/>
        <end position="77"/>
    </location>
</feature>
<reference evidence="5" key="1">
    <citation type="journal article" date="2019" name="Nat. Commun.">
        <title>The genome of broomcorn millet.</title>
        <authorList>
            <person name="Zou C."/>
            <person name="Miki D."/>
            <person name="Li D."/>
            <person name="Tang Q."/>
            <person name="Xiao L."/>
            <person name="Rajput S."/>
            <person name="Deng P."/>
            <person name="Jia W."/>
            <person name="Huang R."/>
            <person name="Zhang M."/>
            <person name="Sun Y."/>
            <person name="Hu J."/>
            <person name="Fu X."/>
            <person name="Schnable P.S."/>
            <person name="Li F."/>
            <person name="Zhang H."/>
            <person name="Feng B."/>
            <person name="Zhu X."/>
            <person name="Liu R."/>
            <person name="Schnable J.C."/>
            <person name="Zhu J.-K."/>
            <person name="Zhang H."/>
        </authorList>
    </citation>
    <scope>NUCLEOTIDE SEQUENCE [LARGE SCALE GENOMIC DNA]</scope>
</reference>
<feature type="region of interest" description="Disordered" evidence="2">
    <location>
        <begin position="326"/>
        <end position="370"/>
    </location>
</feature>
<evidence type="ECO:0000259" key="3">
    <source>
        <dbReference type="PROSITE" id="PS50158"/>
    </source>
</evidence>
<dbReference type="PROSITE" id="PS50158">
    <property type="entry name" value="ZF_CCHC"/>
    <property type="match status" value="1"/>
</dbReference>
<evidence type="ECO:0000256" key="1">
    <source>
        <dbReference type="PROSITE-ProRule" id="PRU00047"/>
    </source>
</evidence>
<accession>A0A3L6Q8D3</accession>
<feature type="region of interest" description="Disordered" evidence="2">
    <location>
        <begin position="292"/>
        <end position="311"/>
    </location>
</feature>
<feature type="compositionally biased region" description="Low complexity" evidence="2">
    <location>
        <begin position="1"/>
        <end position="18"/>
    </location>
</feature>
<evidence type="ECO:0000256" key="2">
    <source>
        <dbReference type="SAM" id="MobiDB-lite"/>
    </source>
</evidence>
<dbReference type="EMBL" id="PQIB02000013">
    <property type="protein sequence ID" value="RLM73876.1"/>
    <property type="molecule type" value="Genomic_DNA"/>
</dbReference>
<dbReference type="AlphaFoldDB" id="A0A3L6Q8D3"/>
<dbReference type="SUPFAM" id="SSF57756">
    <property type="entry name" value="Retrovirus zinc finger-like domains"/>
    <property type="match status" value="1"/>
</dbReference>
<sequence length="370" mass="41045">MDQRSQQNPQQQGNRQNSALWDRLGGGKSEAGYRGRGDEVPDRVGMADGNRGSYKPRELGTCFWCGQAGHHQATCKNEPFCSRCKSTGHIAGKCHDAQGSSLQMLGYGFPGQGFFNLRIPGSHPQQVPGNMARIQILSGEASVSKVEAELKHLVDRWDWKVKQSDDLEYLVLFPNTNILDTFSKSSSIELALHNIKAKVFRSELAPGASAMRQTGWIKLFNIPDCAKNAEAIKLIAELAGEVIVVDELSLIREGPVRVKLNGRDISKIRGFVQVFINKVGYEIRFVPEESGGRLQKMGPPNAQRRTQKRKRMKMLEIQNWNGKKMKRLYEEQDKSKRSSYQAGTKETGGRNHSGGDITHTTMSEGGGGGQ</sequence>
<dbReference type="PANTHER" id="PTHR33170">
    <property type="entry name" value="DUF4283 DOMAIN-CONTAINING PROTEIN-RELATED"/>
    <property type="match status" value="1"/>
</dbReference>
<dbReference type="InterPro" id="IPR036875">
    <property type="entry name" value="Znf_CCHC_sf"/>
</dbReference>
<dbReference type="SMART" id="SM00343">
    <property type="entry name" value="ZnF_C2HC"/>
    <property type="match status" value="2"/>
</dbReference>
<organism evidence="4 5">
    <name type="scientific">Panicum miliaceum</name>
    <name type="common">Proso millet</name>
    <name type="synonym">Broomcorn millet</name>
    <dbReference type="NCBI Taxonomy" id="4540"/>
    <lineage>
        <taxon>Eukaryota</taxon>
        <taxon>Viridiplantae</taxon>
        <taxon>Streptophyta</taxon>
        <taxon>Embryophyta</taxon>
        <taxon>Tracheophyta</taxon>
        <taxon>Spermatophyta</taxon>
        <taxon>Magnoliopsida</taxon>
        <taxon>Liliopsida</taxon>
        <taxon>Poales</taxon>
        <taxon>Poaceae</taxon>
        <taxon>PACMAD clade</taxon>
        <taxon>Panicoideae</taxon>
        <taxon>Panicodae</taxon>
        <taxon>Paniceae</taxon>
        <taxon>Panicinae</taxon>
        <taxon>Panicum</taxon>
        <taxon>Panicum sect. Panicum</taxon>
    </lineage>
</organism>
<evidence type="ECO:0000313" key="4">
    <source>
        <dbReference type="EMBL" id="RLM73876.1"/>
    </source>
</evidence>
<dbReference type="PANTHER" id="PTHR33170:SF2">
    <property type="entry name" value="OS12G0531500 PROTEIN"/>
    <property type="match status" value="1"/>
</dbReference>
<dbReference type="Gene3D" id="4.10.60.10">
    <property type="entry name" value="Zinc finger, CCHC-type"/>
    <property type="match status" value="1"/>
</dbReference>
<dbReference type="GO" id="GO:0003676">
    <property type="term" value="F:nucleic acid binding"/>
    <property type="evidence" value="ECO:0007669"/>
    <property type="project" value="InterPro"/>
</dbReference>
<keyword evidence="5" id="KW-1185">Reference proteome</keyword>
<name>A0A3L6Q8D3_PANMI</name>
<keyword evidence="1" id="KW-0479">Metal-binding</keyword>
<keyword evidence="1" id="KW-0863">Zinc-finger</keyword>
<dbReference type="Proteomes" id="UP000275267">
    <property type="component" value="Unassembled WGS sequence"/>
</dbReference>
<gene>
    <name evidence="4" type="ORF">C2845_PM15G13380</name>
</gene>
<dbReference type="OrthoDB" id="696043at2759"/>
<proteinExistence type="predicted"/>
<dbReference type="GO" id="GO:0008270">
    <property type="term" value="F:zinc ion binding"/>
    <property type="evidence" value="ECO:0007669"/>
    <property type="project" value="UniProtKB-KW"/>
</dbReference>
<feature type="region of interest" description="Disordered" evidence="2">
    <location>
        <begin position="1"/>
        <end position="49"/>
    </location>
</feature>
<feature type="compositionally biased region" description="Basic and acidic residues" evidence="2">
    <location>
        <begin position="31"/>
        <end position="42"/>
    </location>
</feature>